<dbReference type="PANTHER" id="PTHR32282">
    <property type="entry name" value="BINDING PROTEIN TRANSPEPTIDASE, PUTATIVE-RELATED"/>
    <property type="match status" value="1"/>
</dbReference>
<comment type="similarity">
    <text evidence="1">In the C-terminal section; belongs to the transpeptidase family.</text>
</comment>
<comment type="catalytic activity">
    <reaction evidence="13">
        <text>[GlcNAc-(1-&gt;4)-Mur2Ac(oyl-L-Ala-gamma-D-Glu-L-Lys-D-Ala-D-Ala)](n)-di-trans,octa-cis-undecaprenyl diphosphate + beta-D-GlcNAc-(1-&gt;4)-Mur2Ac(oyl-L-Ala-gamma-D-Glu-L-Lys-D-Ala-D-Ala)-di-trans,octa-cis-undecaprenyl diphosphate = [GlcNAc-(1-&gt;4)-Mur2Ac(oyl-L-Ala-gamma-D-Glu-L-Lys-D-Ala-D-Ala)](n+1)-di-trans,octa-cis-undecaprenyl diphosphate + di-trans,octa-cis-undecaprenyl diphosphate + H(+)</text>
        <dbReference type="Rhea" id="RHEA:23708"/>
        <dbReference type="Rhea" id="RHEA-COMP:9602"/>
        <dbReference type="Rhea" id="RHEA-COMP:9603"/>
        <dbReference type="ChEBI" id="CHEBI:15378"/>
        <dbReference type="ChEBI" id="CHEBI:58405"/>
        <dbReference type="ChEBI" id="CHEBI:60033"/>
        <dbReference type="ChEBI" id="CHEBI:78435"/>
        <dbReference type="EC" id="2.4.99.28"/>
    </reaction>
</comment>
<dbReference type="PANTHER" id="PTHR32282:SF33">
    <property type="entry name" value="PEPTIDOGLYCAN GLYCOSYLTRANSFERASE"/>
    <property type="match status" value="1"/>
</dbReference>
<reference evidence="17 18" key="1">
    <citation type="journal article" date="2016" name="Nat. Commun.">
        <title>Thousands of microbial genomes shed light on interconnected biogeochemical processes in an aquifer system.</title>
        <authorList>
            <person name="Anantharaman K."/>
            <person name="Brown C.T."/>
            <person name="Hug L.A."/>
            <person name="Sharon I."/>
            <person name="Castelle C.J."/>
            <person name="Probst A.J."/>
            <person name="Thomas B.C."/>
            <person name="Singh A."/>
            <person name="Wilkins M.J."/>
            <person name="Karaoz U."/>
            <person name="Brodie E.L."/>
            <person name="Williams K.H."/>
            <person name="Hubbard S.S."/>
            <person name="Banfield J.F."/>
        </authorList>
    </citation>
    <scope>NUCLEOTIDE SEQUENCE [LARGE SCALE GENOMIC DNA]</scope>
</reference>
<comment type="similarity">
    <text evidence="2">In the N-terminal section; belongs to the glycosyltransferase 51 family.</text>
</comment>
<evidence type="ECO:0000256" key="1">
    <source>
        <dbReference type="ARBA" id="ARBA00007090"/>
    </source>
</evidence>
<dbReference type="InterPro" id="IPR001460">
    <property type="entry name" value="PCN-bd_Tpept"/>
</dbReference>
<dbReference type="InterPro" id="IPR036950">
    <property type="entry name" value="PBP_transglycosylase"/>
</dbReference>
<evidence type="ECO:0000256" key="9">
    <source>
        <dbReference type="ARBA" id="ARBA00022984"/>
    </source>
</evidence>
<dbReference type="FunFam" id="1.10.3810.10:FF:000001">
    <property type="entry name" value="Penicillin-binding protein 1A"/>
    <property type="match status" value="1"/>
</dbReference>
<evidence type="ECO:0000256" key="14">
    <source>
        <dbReference type="SAM" id="Phobius"/>
    </source>
</evidence>
<keyword evidence="11" id="KW-0961">Cell wall biogenesis/degradation</keyword>
<gene>
    <name evidence="17" type="ORF">A3H38_02235</name>
</gene>
<evidence type="ECO:0000256" key="6">
    <source>
        <dbReference type="ARBA" id="ARBA00022679"/>
    </source>
</evidence>
<dbReference type="GO" id="GO:0071555">
    <property type="term" value="P:cell wall organization"/>
    <property type="evidence" value="ECO:0007669"/>
    <property type="project" value="UniProtKB-KW"/>
</dbReference>
<dbReference type="Gene3D" id="1.10.3810.10">
    <property type="entry name" value="Biosynthetic peptidoglycan transglycosylase-like"/>
    <property type="match status" value="1"/>
</dbReference>
<evidence type="ECO:0000256" key="4">
    <source>
        <dbReference type="ARBA" id="ARBA00022670"/>
    </source>
</evidence>
<dbReference type="NCBIfam" id="TIGR02074">
    <property type="entry name" value="PBP_1a_fam"/>
    <property type="match status" value="1"/>
</dbReference>
<keyword evidence="14" id="KW-0812">Transmembrane</keyword>
<evidence type="ECO:0000256" key="5">
    <source>
        <dbReference type="ARBA" id="ARBA00022676"/>
    </source>
</evidence>
<dbReference type="EMBL" id="METP01000049">
    <property type="protein sequence ID" value="OGC04505.1"/>
    <property type="molecule type" value="Genomic_DNA"/>
</dbReference>
<evidence type="ECO:0000256" key="11">
    <source>
        <dbReference type="ARBA" id="ARBA00023316"/>
    </source>
</evidence>
<dbReference type="GO" id="GO:0009002">
    <property type="term" value="F:serine-type D-Ala-D-Ala carboxypeptidase activity"/>
    <property type="evidence" value="ECO:0007669"/>
    <property type="project" value="UniProtKB-EC"/>
</dbReference>
<keyword evidence="3" id="KW-0121">Carboxypeptidase</keyword>
<evidence type="ECO:0000256" key="12">
    <source>
        <dbReference type="ARBA" id="ARBA00034000"/>
    </source>
</evidence>
<accession>A0A1F4R8F0</accession>
<dbReference type="InterPro" id="IPR050396">
    <property type="entry name" value="Glycosyltr_51/Transpeptidase"/>
</dbReference>
<keyword evidence="14" id="KW-1133">Transmembrane helix</keyword>
<evidence type="ECO:0000256" key="10">
    <source>
        <dbReference type="ARBA" id="ARBA00023268"/>
    </source>
</evidence>
<evidence type="ECO:0000313" key="17">
    <source>
        <dbReference type="EMBL" id="OGC04505.1"/>
    </source>
</evidence>
<dbReference type="SUPFAM" id="SSF56601">
    <property type="entry name" value="beta-lactamase/transpeptidase-like"/>
    <property type="match status" value="1"/>
</dbReference>
<feature type="domain" description="Penicillin-binding protein transpeptidase" evidence="15">
    <location>
        <begin position="320"/>
        <end position="559"/>
    </location>
</feature>
<dbReference type="GO" id="GO:0008955">
    <property type="term" value="F:peptidoglycan glycosyltransferase activity"/>
    <property type="evidence" value="ECO:0007669"/>
    <property type="project" value="UniProtKB-EC"/>
</dbReference>
<evidence type="ECO:0000313" key="18">
    <source>
        <dbReference type="Proteomes" id="UP000176938"/>
    </source>
</evidence>
<keyword evidence="14" id="KW-0472">Membrane</keyword>
<dbReference type="InterPro" id="IPR001264">
    <property type="entry name" value="Glyco_trans_51"/>
</dbReference>
<proteinExistence type="inferred from homology"/>
<dbReference type="GO" id="GO:0008658">
    <property type="term" value="F:penicillin binding"/>
    <property type="evidence" value="ECO:0007669"/>
    <property type="project" value="InterPro"/>
</dbReference>
<feature type="transmembrane region" description="Helical" evidence="14">
    <location>
        <begin position="7"/>
        <end position="27"/>
    </location>
</feature>
<dbReference type="GO" id="GO:0030288">
    <property type="term" value="C:outer membrane-bounded periplasmic space"/>
    <property type="evidence" value="ECO:0007669"/>
    <property type="project" value="TreeGrafter"/>
</dbReference>
<dbReference type="AlphaFoldDB" id="A0A1F4R8F0"/>
<evidence type="ECO:0000256" key="7">
    <source>
        <dbReference type="ARBA" id="ARBA00022801"/>
    </source>
</evidence>
<dbReference type="GO" id="GO:0009252">
    <property type="term" value="P:peptidoglycan biosynthetic process"/>
    <property type="evidence" value="ECO:0007669"/>
    <property type="project" value="UniProtKB-KW"/>
</dbReference>
<evidence type="ECO:0000256" key="13">
    <source>
        <dbReference type="ARBA" id="ARBA00049902"/>
    </source>
</evidence>
<keyword evidence="10" id="KW-0511">Multifunctional enzyme</keyword>
<protein>
    <submittedName>
        <fullName evidence="17">Uncharacterized protein</fullName>
    </submittedName>
</protein>
<keyword evidence="5" id="KW-0328">Glycosyltransferase</keyword>
<dbReference type="Pfam" id="PF00905">
    <property type="entry name" value="Transpeptidase"/>
    <property type="match status" value="1"/>
</dbReference>
<evidence type="ECO:0000256" key="3">
    <source>
        <dbReference type="ARBA" id="ARBA00022645"/>
    </source>
</evidence>
<feature type="domain" description="Glycosyl transferase family 51" evidence="16">
    <location>
        <begin position="50"/>
        <end position="226"/>
    </location>
</feature>
<evidence type="ECO:0000256" key="2">
    <source>
        <dbReference type="ARBA" id="ARBA00007739"/>
    </source>
</evidence>
<dbReference type="GO" id="GO:0008360">
    <property type="term" value="P:regulation of cell shape"/>
    <property type="evidence" value="ECO:0007669"/>
    <property type="project" value="UniProtKB-KW"/>
</dbReference>
<evidence type="ECO:0000259" key="15">
    <source>
        <dbReference type="Pfam" id="PF00905"/>
    </source>
</evidence>
<keyword evidence="4" id="KW-0645">Protease</keyword>
<organism evidence="17 18">
    <name type="scientific">candidate division WOR-1 bacterium RIFCSPLOWO2_02_FULL_46_20</name>
    <dbReference type="NCBI Taxonomy" id="1802567"/>
    <lineage>
        <taxon>Bacteria</taxon>
        <taxon>Bacillati</taxon>
        <taxon>Saganbacteria</taxon>
    </lineage>
</organism>
<comment type="caution">
    <text evidence="17">The sequence shown here is derived from an EMBL/GenBank/DDBJ whole genome shotgun (WGS) entry which is preliminary data.</text>
</comment>
<keyword evidence="7" id="KW-0378">Hydrolase</keyword>
<dbReference type="SUPFAM" id="SSF53955">
    <property type="entry name" value="Lysozyme-like"/>
    <property type="match status" value="1"/>
</dbReference>
<sequence length="666" mass="74647">MKYIKVIFIVLLIFFVMGIGLLTKILFQLPKVDSINSYVPSESTLIYSNDGKLLARLHKEENRQVVPLSKISPYFQKALIATEDPNFYTHHGLDFYGIFRASLKNIAYGRIVEGGSTITQQLARNLFLTQRKTITRKLAEAILAMQIERRYTKEEILEMYLNQVYLGHNAYGIESAANLYFGKHAAELNLAESAIIAGLIPGPELYSPYRNFKSAKKRQIFVINKLLEHKLITEREAKSTALAELGFSPKNLKRRGEIAPYFISQVLQELLEKYGEETVYHGGLRVFTTLDTSMQSAAEGIISEFTSREGASYNFSQAALVSIDPRTGFIKALIGGVDFFESKFNRATQARRQPGSAFKPFVYAAAMEQGISPGTILMDTPTTFDVYPNKWNPKGTWQPRNFNKEFNGAVTLRHALEQSLNIPSVKLLERVGIDAAIDVARRLGISSHLEPGLALTLGVSEVTLLELTSAYSAFANSGIRVEPIVITKVENREGVTLYKHTVTEKVAIDKNIAAVMVDLMKGVLARGTGFRGRIDRPAAAKTGTTEEFRDAWFVGFVPQLVTGVWVGNDDNTSMKRVAEVGVCPRIWKEFNQAALANLPILDFPKPEGLVRIKICRVSGKRAGSYCPTEDIRWDSFWQKDQPKNICDFHQLVHELFGFETEKDETN</sequence>
<dbReference type="InterPro" id="IPR023346">
    <property type="entry name" value="Lysozyme-like_dom_sf"/>
</dbReference>
<dbReference type="Gene3D" id="3.40.710.10">
    <property type="entry name" value="DD-peptidase/beta-lactamase superfamily"/>
    <property type="match status" value="1"/>
</dbReference>
<keyword evidence="8" id="KW-0133">Cell shape</keyword>
<evidence type="ECO:0000256" key="8">
    <source>
        <dbReference type="ARBA" id="ARBA00022960"/>
    </source>
</evidence>
<evidence type="ECO:0000259" key="16">
    <source>
        <dbReference type="Pfam" id="PF00912"/>
    </source>
</evidence>
<keyword evidence="9" id="KW-0573">Peptidoglycan synthesis</keyword>
<name>A0A1F4R8F0_UNCSA</name>
<keyword evidence="6" id="KW-0808">Transferase</keyword>
<dbReference type="InterPro" id="IPR012338">
    <property type="entry name" value="Beta-lactam/transpept-like"/>
</dbReference>
<comment type="catalytic activity">
    <reaction evidence="12">
        <text>Preferential cleavage: (Ac)2-L-Lys-D-Ala-|-D-Ala. Also transpeptidation of peptidyl-alanyl moieties that are N-acyl substituents of D-alanine.</text>
        <dbReference type="EC" id="3.4.16.4"/>
    </reaction>
</comment>
<dbReference type="GO" id="GO:0006508">
    <property type="term" value="P:proteolysis"/>
    <property type="evidence" value="ECO:0007669"/>
    <property type="project" value="UniProtKB-KW"/>
</dbReference>
<dbReference type="Pfam" id="PF00912">
    <property type="entry name" value="Transgly"/>
    <property type="match status" value="1"/>
</dbReference>
<dbReference type="Proteomes" id="UP000176938">
    <property type="component" value="Unassembled WGS sequence"/>
</dbReference>